<dbReference type="PANTHER" id="PTHR43625:SF40">
    <property type="entry name" value="ALDO-KETO REDUCTASE YAKC [NADP(+)]"/>
    <property type="match status" value="1"/>
</dbReference>
<keyword evidence="1" id="KW-0560">Oxidoreductase</keyword>
<sequence length="288" mass="32142">MKTSSATPSTFLLGGDLELNRMGYGAMRIVGPKIFGMPENPQNSLDVLRRAVELGVNFIDTADQYGPFTSEQLIAEALHPYRDQLVIGTKGGLVRFGPWADINNDASPQHLQEALDGSLRRLKLERIDLYQLHRIDPKVPADISFAYLAQAQQQGKIRHLGLSEVSVDEIKEAQQFFKVVSVQNRYSVLDRQWEPVLEYCQSEGIAFIPWFPIGGGMTPMTEKLQTLADRKQVTMHQLALSWLLHRSDNILLIPGTSDIGHLEENMRATTIELTAQEMAELDGIAGSV</sequence>
<dbReference type="Proteomes" id="UP000240572">
    <property type="component" value="Unassembled WGS sequence"/>
</dbReference>
<dbReference type="Gene3D" id="3.20.20.100">
    <property type="entry name" value="NADP-dependent oxidoreductase domain"/>
    <property type="match status" value="1"/>
</dbReference>
<comment type="caution">
    <text evidence="3">The sequence shown here is derived from an EMBL/GenBank/DDBJ whole genome shotgun (WGS) entry which is preliminary data.</text>
</comment>
<dbReference type="SUPFAM" id="SSF51430">
    <property type="entry name" value="NAD(P)-linked oxidoreductase"/>
    <property type="match status" value="1"/>
</dbReference>
<dbReference type="RefSeq" id="WP_106522526.1">
    <property type="nucleotide sequence ID" value="NZ_PYGD01000002.1"/>
</dbReference>
<organism evidence="3 4">
    <name type="scientific">Taibaiella chishuiensis</name>
    <dbReference type="NCBI Taxonomy" id="1434707"/>
    <lineage>
        <taxon>Bacteria</taxon>
        <taxon>Pseudomonadati</taxon>
        <taxon>Bacteroidota</taxon>
        <taxon>Chitinophagia</taxon>
        <taxon>Chitinophagales</taxon>
        <taxon>Chitinophagaceae</taxon>
        <taxon>Taibaiella</taxon>
    </lineage>
</organism>
<dbReference type="AlphaFoldDB" id="A0A2P8D8K7"/>
<dbReference type="InterPro" id="IPR023210">
    <property type="entry name" value="NADP_OxRdtase_dom"/>
</dbReference>
<reference evidence="3 4" key="1">
    <citation type="submission" date="2018-03" db="EMBL/GenBank/DDBJ databases">
        <title>Genomic Encyclopedia of Type Strains, Phase III (KMG-III): the genomes of soil and plant-associated and newly described type strains.</title>
        <authorList>
            <person name="Whitman W."/>
        </authorList>
    </citation>
    <scope>NUCLEOTIDE SEQUENCE [LARGE SCALE GENOMIC DNA]</scope>
    <source>
        <strain evidence="3 4">CGMCC 1.12700</strain>
    </source>
</reference>
<dbReference type="CDD" id="cd19088">
    <property type="entry name" value="AKR_AKR13B1"/>
    <property type="match status" value="1"/>
</dbReference>
<evidence type="ECO:0000259" key="2">
    <source>
        <dbReference type="Pfam" id="PF00248"/>
    </source>
</evidence>
<dbReference type="InterPro" id="IPR020471">
    <property type="entry name" value="AKR"/>
</dbReference>
<proteinExistence type="predicted"/>
<feature type="domain" description="NADP-dependent oxidoreductase" evidence="2">
    <location>
        <begin position="21"/>
        <end position="284"/>
    </location>
</feature>
<dbReference type="InterPro" id="IPR036812">
    <property type="entry name" value="NAD(P)_OxRdtase_dom_sf"/>
</dbReference>
<dbReference type="GO" id="GO:0016491">
    <property type="term" value="F:oxidoreductase activity"/>
    <property type="evidence" value="ECO:0007669"/>
    <property type="project" value="UniProtKB-KW"/>
</dbReference>
<dbReference type="EMBL" id="PYGD01000002">
    <property type="protein sequence ID" value="PSK93532.1"/>
    <property type="molecule type" value="Genomic_DNA"/>
</dbReference>
<protein>
    <submittedName>
        <fullName evidence="3">Aryl-alcohol dehydrogenase-like predicted oxidoreductase</fullName>
    </submittedName>
</protein>
<dbReference type="OrthoDB" id="9773828at2"/>
<evidence type="ECO:0000313" key="4">
    <source>
        <dbReference type="Proteomes" id="UP000240572"/>
    </source>
</evidence>
<gene>
    <name evidence="3" type="ORF">B0I18_102502</name>
</gene>
<dbReference type="PRINTS" id="PR00069">
    <property type="entry name" value="ALDKETRDTASE"/>
</dbReference>
<dbReference type="InterPro" id="IPR050791">
    <property type="entry name" value="Aldo-Keto_reductase"/>
</dbReference>
<dbReference type="GO" id="GO:0005737">
    <property type="term" value="C:cytoplasm"/>
    <property type="evidence" value="ECO:0007669"/>
    <property type="project" value="TreeGrafter"/>
</dbReference>
<accession>A0A2P8D8K7</accession>
<dbReference type="Pfam" id="PF00248">
    <property type="entry name" value="Aldo_ket_red"/>
    <property type="match status" value="1"/>
</dbReference>
<keyword evidence="4" id="KW-1185">Reference proteome</keyword>
<name>A0A2P8D8K7_9BACT</name>
<evidence type="ECO:0000313" key="3">
    <source>
        <dbReference type="EMBL" id="PSK93532.1"/>
    </source>
</evidence>
<dbReference type="PANTHER" id="PTHR43625">
    <property type="entry name" value="AFLATOXIN B1 ALDEHYDE REDUCTASE"/>
    <property type="match status" value="1"/>
</dbReference>
<evidence type="ECO:0000256" key="1">
    <source>
        <dbReference type="ARBA" id="ARBA00023002"/>
    </source>
</evidence>